<comment type="subcellular location">
    <subcellularLocation>
        <location evidence="2">Cytoplasm</location>
    </subcellularLocation>
    <subcellularLocation>
        <location evidence="1">Nucleus</location>
    </subcellularLocation>
</comment>
<comment type="similarity">
    <text evidence="3">Belongs to the WHI5/NRM1 family.</text>
</comment>
<dbReference type="InterPro" id="IPR013734">
    <property type="entry name" value="TF_Nrm1/Whi5"/>
</dbReference>
<accession>G0WHV4</accession>
<keyword evidence="7" id="KW-0804">Transcription</keyword>
<proteinExistence type="inferred from homology"/>
<dbReference type="Pfam" id="PF08528">
    <property type="entry name" value="Whi5"/>
    <property type="match status" value="1"/>
</dbReference>
<organism evidence="9 10">
    <name type="scientific">Naumovozyma dairenensis (strain ATCC 10597 / BCRC 20456 / CBS 421 / NBRC 0211 / NRRL Y-12639)</name>
    <name type="common">Saccharomyces dairenensis</name>
    <dbReference type="NCBI Taxonomy" id="1071378"/>
    <lineage>
        <taxon>Eukaryota</taxon>
        <taxon>Fungi</taxon>
        <taxon>Dikarya</taxon>
        <taxon>Ascomycota</taxon>
        <taxon>Saccharomycotina</taxon>
        <taxon>Saccharomycetes</taxon>
        <taxon>Saccharomycetales</taxon>
        <taxon>Saccharomycetaceae</taxon>
        <taxon>Naumovozyma</taxon>
    </lineage>
</organism>
<dbReference type="Proteomes" id="UP000000689">
    <property type="component" value="Chromosome 11"/>
</dbReference>
<evidence type="ECO:0000256" key="4">
    <source>
        <dbReference type="ARBA" id="ARBA00022490"/>
    </source>
</evidence>
<keyword evidence="6" id="KW-0805">Transcription regulation</keyword>
<evidence type="ECO:0000256" key="6">
    <source>
        <dbReference type="ARBA" id="ARBA00023015"/>
    </source>
</evidence>
<dbReference type="GeneID" id="11497731"/>
<dbReference type="KEGG" id="ndi:NDAI_0K01740"/>
<evidence type="ECO:0000256" key="2">
    <source>
        <dbReference type="ARBA" id="ARBA00004496"/>
    </source>
</evidence>
<evidence type="ECO:0000313" key="10">
    <source>
        <dbReference type="Proteomes" id="UP000000689"/>
    </source>
</evidence>
<dbReference type="AlphaFoldDB" id="G0WHV4"/>
<dbReference type="HOGENOM" id="CLU_098759_0_0_1"/>
<evidence type="ECO:0000256" key="3">
    <source>
        <dbReference type="ARBA" id="ARBA00006922"/>
    </source>
</evidence>
<dbReference type="RefSeq" id="XP_003672608.1">
    <property type="nucleotide sequence ID" value="XM_003672560.1"/>
</dbReference>
<sequence>MSFQGHRAPLGIYSDSRINKIALAAPLSIKNNNSINSGQTTLPPIKSLMNIPSPKQPNSFPKITLEKDINLHKDTLSHDTSPLRNYNTKESILRNSLSTANKENVPLQYQHSIIEKRHNSRDFSKIAKQLQIRLQFALFKYNTNQTTLSFKELSKSNLNTDTITDNDKTVFRRKLVVSHGYYKTPAKSKKLDRIKKNINVQQKSNSIVSISTNANGTSSSQEALFTVGSIDGIYSPNSHGNSTTSDVNTITPIRENVMDDKYATIERNSCKKQYLPHLRHQETPMSVKAAKSLIHLFTSNNQ</sequence>
<evidence type="ECO:0000256" key="8">
    <source>
        <dbReference type="ARBA" id="ARBA00023242"/>
    </source>
</evidence>
<evidence type="ECO:0000313" key="9">
    <source>
        <dbReference type="EMBL" id="CCD27365.1"/>
    </source>
</evidence>
<dbReference type="STRING" id="1071378.G0WHV4"/>
<keyword evidence="8" id="KW-0539">Nucleus</keyword>
<evidence type="ECO:0000256" key="7">
    <source>
        <dbReference type="ARBA" id="ARBA00023163"/>
    </source>
</evidence>
<keyword evidence="4" id="KW-0963">Cytoplasm</keyword>
<protein>
    <submittedName>
        <fullName evidence="9">Uncharacterized protein</fullName>
    </submittedName>
</protein>
<evidence type="ECO:0000256" key="1">
    <source>
        <dbReference type="ARBA" id="ARBA00004123"/>
    </source>
</evidence>
<dbReference type="GO" id="GO:0005634">
    <property type="term" value="C:nucleus"/>
    <property type="evidence" value="ECO:0007669"/>
    <property type="project" value="UniProtKB-SubCell"/>
</dbReference>
<reference evidence="9 10" key="1">
    <citation type="journal article" date="2011" name="Proc. Natl. Acad. Sci. U.S.A.">
        <title>Evolutionary erosion of yeast sex chromosomes by mating-type switching accidents.</title>
        <authorList>
            <person name="Gordon J.L."/>
            <person name="Armisen D."/>
            <person name="Proux-Wera E."/>
            <person name="Oheigeartaigh S.S."/>
            <person name="Byrne K.P."/>
            <person name="Wolfe K.H."/>
        </authorList>
    </citation>
    <scope>NUCLEOTIDE SEQUENCE [LARGE SCALE GENOMIC DNA]</scope>
    <source>
        <strain evidence="10">ATCC 10597 / BCRC 20456 / CBS 421 / NBRC 0211 / NRRL Y-12639</strain>
    </source>
</reference>
<dbReference type="EMBL" id="HE580277">
    <property type="protein sequence ID" value="CCD27365.1"/>
    <property type="molecule type" value="Genomic_DNA"/>
</dbReference>
<name>G0WHV4_NAUDC</name>
<keyword evidence="10" id="KW-1185">Reference proteome</keyword>
<gene>
    <name evidence="9" type="primary">NDAI0K01740</name>
    <name evidence="9" type="ordered locus">NDAI_0K01740</name>
</gene>
<dbReference type="OMA" id="TIERNSC"/>
<dbReference type="GO" id="GO:0005737">
    <property type="term" value="C:cytoplasm"/>
    <property type="evidence" value="ECO:0007669"/>
    <property type="project" value="UniProtKB-SubCell"/>
</dbReference>
<dbReference type="OrthoDB" id="4061338at2759"/>
<evidence type="ECO:0000256" key="5">
    <source>
        <dbReference type="ARBA" id="ARBA00022491"/>
    </source>
</evidence>
<keyword evidence="5" id="KW-0678">Repressor</keyword>